<dbReference type="eggNOG" id="COG0491">
    <property type="taxonomic scope" value="Bacteria"/>
</dbReference>
<dbReference type="InterPro" id="IPR001279">
    <property type="entry name" value="Metallo-B-lactamas"/>
</dbReference>
<dbReference type="SUPFAM" id="SSF56281">
    <property type="entry name" value="Metallo-hydrolase/oxidoreductase"/>
    <property type="match status" value="1"/>
</dbReference>
<feature type="domain" description="Metallo-beta-lactamase" evidence="1">
    <location>
        <begin position="34"/>
        <end position="244"/>
    </location>
</feature>
<evidence type="ECO:0000313" key="3">
    <source>
        <dbReference type="Proteomes" id="UP000030403"/>
    </source>
</evidence>
<organism evidence="2 3">
    <name type="scientific">Pontibacillus marinus BH030004 = DSM 16465</name>
    <dbReference type="NCBI Taxonomy" id="1385511"/>
    <lineage>
        <taxon>Bacteria</taxon>
        <taxon>Bacillati</taxon>
        <taxon>Bacillota</taxon>
        <taxon>Bacilli</taxon>
        <taxon>Bacillales</taxon>
        <taxon>Bacillaceae</taxon>
        <taxon>Pontibacillus</taxon>
    </lineage>
</organism>
<keyword evidence="3" id="KW-1185">Reference proteome</keyword>
<dbReference type="Gene3D" id="3.60.15.10">
    <property type="entry name" value="Ribonuclease Z/Hydroxyacylglutathione hydrolase-like"/>
    <property type="match status" value="1"/>
</dbReference>
<dbReference type="PANTHER" id="PTHR42951">
    <property type="entry name" value="METALLO-BETA-LACTAMASE DOMAIN-CONTAINING"/>
    <property type="match status" value="1"/>
</dbReference>
<name>A0A0A5GKY0_9BACI</name>
<dbReference type="EMBL" id="AVPF01000001">
    <property type="protein sequence ID" value="KGX91820.1"/>
    <property type="molecule type" value="Genomic_DNA"/>
</dbReference>
<protein>
    <recommendedName>
        <fullName evidence="1">Metallo-beta-lactamase domain-containing protein</fullName>
    </recommendedName>
</protein>
<comment type="caution">
    <text evidence="2">The sequence shown here is derived from an EMBL/GenBank/DDBJ whole genome shotgun (WGS) entry which is preliminary data.</text>
</comment>
<dbReference type="AlphaFoldDB" id="A0A0A5GKY0"/>
<reference evidence="2 3" key="1">
    <citation type="submission" date="2013-08" db="EMBL/GenBank/DDBJ databases">
        <authorList>
            <person name="Huang J."/>
            <person name="Wang G."/>
        </authorList>
    </citation>
    <scope>NUCLEOTIDE SEQUENCE [LARGE SCALE GENOMIC DNA]</scope>
    <source>
        <strain evidence="2 3">BH030004</strain>
    </source>
</reference>
<dbReference type="PANTHER" id="PTHR42951:SF17">
    <property type="entry name" value="METALLO-BETA-LACTAMASE DOMAIN-CONTAINING PROTEIN"/>
    <property type="match status" value="1"/>
</dbReference>
<proteinExistence type="predicted"/>
<dbReference type="InterPro" id="IPR036866">
    <property type="entry name" value="RibonucZ/Hydroxyglut_hydro"/>
</dbReference>
<dbReference type="InterPro" id="IPR050855">
    <property type="entry name" value="NDM-1-like"/>
</dbReference>
<sequence>MDNDFSESHLPVFSLKNGFGEEVVEDLYQYVNKIVNVFFYGEATSDQWVLIDAGMPHAKEDIINVAKERFENKGKPAAIILTHGHFDHVGALEPLLEEWDVPVYAHEQELPYLTGKKNYPKGNPEAGGGLVSSMSPMFPNHGIDISKNVRKLPSNGEVPEMAGWKWVHTPGHTEGHISLFREEDGFLIAGDAFVTVKQESLYNVITQNKHISGPPRYFTSDWIKAKHSIEELAALSPKKAVTGHGMSMEGEELRASLKDLLDNFYEKATPEDRPH</sequence>
<accession>A0A0A5GKY0</accession>
<dbReference type="CDD" id="cd07721">
    <property type="entry name" value="yflN-like_MBL-fold"/>
    <property type="match status" value="1"/>
</dbReference>
<evidence type="ECO:0000313" key="2">
    <source>
        <dbReference type="EMBL" id="KGX91820.1"/>
    </source>
</evidence>
<dbReference type="Proteomes" id="UP000030403">
    <property type="component" value="Unassembled WGS sequence"/>
</dbReference>
<dbReference type="Pfam" id="PF00753">
    <property type="entry name" value="Lactamase_B"/>
    <property type="match status" value="1"/>
</dbReference>
<dbReference type="SMART" id="SM00849">
    <property type="entry name" value="Lactamase_B"/>
    <property type="match status" value="1"/>
</dbReference>
<dbReference type="STRING" id="1385511.GCA_000425225_00081"/>
<gene>
    <name evidence="2" type="ORF">N783_00875</name>
</gene>
<evidence type="ECO:0000259" key="1">
    <source>
        <dbReference type="SMART" id="SM00849"/>
    </source>
</evidence>